<dbReference type="PANTHER" id="PTHR35529:SF1">
    <property type="entry name" value="MANGANESE EFFLUX PUMP MNTP-RELATED"/>
    <property type="match status" value="1"/>
</dbReference>
<protein>
    <recommendedName>
        <fullName evidence="8">Putative manganese efflux pump MntP</fullName>
    </recommendedName>
</protein>
<organism evidence="9 10">
    <name type="scientific">Candidatus Pullibacteroides excrementavium</name>
    <dbReference type="NCBI Taxonomy" id="2840905"/>
    <lineage>
        <taxon>Bacteria</taxon>
        <taxon>Pseudomonadati</taxon>
        <taxon>Bacteroidota</taxon>
        <taxon>Bacteroidia</taxon>
        <taxon>Bacteroidales</taxon>
        <taxon>Candidatus Pullibacteroides</taxon>
    </lineage>
</organism>
<feature type="transmembrane region" description="Helical" evidence="8">
    <location>
        <begin position="121"/>
        <end position="139"/>
    </location>
</feature>
<keyword evidence="1 8" id="KW-0813">Transport</keyword>
<gene>
    <name evidence="8" type="primary">mntP</name>
    <name evidence="9" type="ORF">IAB08_05180</name>
</gene>
<dbReference type="EMBL" id="JADIMZ010000080">
    <property type="protein sequence ID" value="MBO8432666.1"/>
    <property type="molecule type" value="Genomic_DNA"/>
</dbReference>
<feature type="transmembrane region" description="Helical" evidence="8">
    <location>
        <begin position="181"/>
        <end position="200"/>
    </location>
</feature>
<feature type="transmembrane region" description="Helical" evidence="8">
    <location>
        <begin position="82"/>
        <end position="100"/>
    </location>
</feature>
<evidence type="ECO:0000256" key="4">
    <source>
        <dbReference type="ARBA" id="ARBA00022989"/>
    </source>
</evidence>
<comment type="caution">
    <text evidence="9">The sequence shown here is derived from an EMBL/GenBank/DDBJ whole genome shotgun (WGS) entry which is preliminary data.</text>
</comment>
<dbReference type="GO" id="GO:0005886">
    <property type="term" value="C:plasma membrane"/>
    <property type="evidence" value="ECO:0007669"/>
    <property type="project" value="UniProtKB-SubCell"/>
</dbReference>
<accession>A0A9D9H169</accession>
<reference evidence="9" key="2">
    <citation type="journal article" date="2021" name="PeerJ">
        <title>Extensive microbial diversity within the chicken gut microbiome revealed by metagenomics and culture.</title>
        <authorList>
            <person name="Gilroy R."/>
            <person name="Ravi A."/>
            <person name="Getino M."/>
            <person name="Pursley I."/>
            <person name="Horton D.L."/>
            <person name="Alikhan N.F."/>
            <person name="Baker D."/>
            <person name="Gharbi K."/>
            <person name="Hall N."/>
            <person name="Watson M."/>
            <person name="Adriaenssens E.M."/>
            <person name="Foster-Nyarko E."/>
            <person name="Jarju S."/>
            <person name="Secka A."/>
            <person name="Antonio M."/>
            <person name="Oren A."/>
            <person name="Chaudhuri R.R."/>
            <person name="La Ragione R."/>
            <person name="Hildebrand F."/>
            <person name="Pallen M.J."/>
        </authorList>
    </citation>
    <scope>NUCLEOTIDE SEQUENCE</scope>
    <source>
        <strain evidence="9">2889</strain>
    </source>
</reference>
<proteinExistence type="inferred from homology"/>
<dbReference type="Proteomes" id="UP000823612">
    <property type="component" value="Unassembled WGS sequence"/>
</dbReference>
<dbReference type="HAMAP" id="MF_01521">
    <property type="entry name" value="MntP_pump"/>
    <property type="match status" value="1"/>
</dbReference>
<reference evidence="9" key="1">
    <citation type="submission" date="2020-10" db="EMBL/GenBank/DDBJ databases">
        <authorList>
            <person name="Gilroy R."/>
        </authorList>
    </citation>
    <scope>NUCLEOTIDE SEQUENCE</scope>
    <source>
        <strain evidence="9">2889</strain>
    </source>
</reference>
<feature type="transmembrane region" description="Helical" evidence="8">
    <location>
        <begin position="145"/>
        <end position="169"/>
    </location>
</feature>
<comment type="similarity">
    <text evidence="8">Belongs to the MntP (TC 9.B.29) family.</text>
</comment>
<feature type="transmembrane region" description="Helical" evidence="8">
    <location>
        <begin position="46"/>
        <end position="70"/>
    </location>
</feature>
<keyword evidence="4 8" id="KW-1133">Transmembrane helix</keyword>
<evidence type="ECO:0000256" key="6">
    <source>
        <dbReference type="ARBA" id="ARBA00023136"/>
    </source>
</evidence>
<comment type="subcellular location">
    <subcellularLocation>
        <location evidence="8">Cell membrane</location>
        <topology evidence="8">Multi-pass membrane protein</topology>
    </subcellularLocation>
</comment>
<keyword evidence="3 8" id="KW-0812">Transmembrane</keyword>
<keyword evidence="7 8" id="KW-0464">Manganese</keyword>
<evidence type="ECO:0000256" key="5">
    <source>
        <dbReference type="ARBA" id="ARBA00023065"/>
    </source>
</evidence>
<evidence type="ECO:0000256" key="2">
    <source>
        <dbReference type="ARBA" id="ARBA00022475"/>
    </source>
</evidence>
<comment type="function">
    <text evidence="8">Probably functions as a manganese efflux pump.</text>
</comment>
<keyword evidence="2 8" id="KW-1003">Cell membrane</keyword>
<dbReference type="InterPro" id="IPR003810">
    <property type="entry name" value="Mntp/YtaF"/>
</dbReference>
<evidence type="ECO:0000256" key="7">
    <source>
        <dbReference type="ARBA" id="ARBA00023211"/>
    </source>
</evidence>
<dbReference type="PANTHER" id="PTHR35529">
    <property type="entry name" value="MANGANESE EFFLUX PUMP MNTP-RELATED"/>
    <property type="match status" value="1"/>
</dbReference>
<dbReference type="Pfam" id="PF02659">
    <property type="entry name" value="Mntp"/>
    <property type="match status" value="1"/>
</dbReference>
<keyword evidence="5 8" id="KW-0406">Ion transport</keyword>
<keyword evidence="6 8" id="KW-0472">Membrane</keyword>
<evidence type="ECO:0000256" key="8">
    <source>
        <dbReference type="HAMAP-Rule" id="MF_01521"/>
    </source>
</evidence>
<sequence length="206" mass="22463">MSFFSLVLLALALSIDCFTVCLVFGMQRSAYRRALKPGEKDPFPSLGGTAAKAGLVFAVYHIIMIVLGWLLGWGVNAIVARYDHWFAFALLLGIGVKTIIDGFNARDAQLKVHSMFDWKSLLLMGLAVSIDAFAVGISLKMIEVSLLEICTVVPVVVFLASLFGVFLGFHTHKQMKRISLPAVNLIGGLVLIGIGVRILIEHLTDM</sequence>
<name>A0A9D9H169_9BACT</name>
<dbReference type="InterPro" id="IPR022929">
    <property type="entry name" value="Put_MntP"/>
</dbReference>
<dbReference type="AlphaFoldDB" id="A0A9D9H169"/>
<dbReference type="GO" id="GO:0005384">
    <property type="term" value="F:manganese ion transmembrane transporter activity"/>
    <property type="evidence" value="ECO:0007669"/>
    <property type="project" value="UniProtKB-UniRule"/>
</dbReference>
<evidence type="ECO:0000313" key="10">
    <source>
        <dbReference type="Proteomes" id="UP000823612"/>
    </source>
</evidence>
<evidence type="ECO:0000313" key="9">
    <source>
        <dbReference type="EMBL" id="MBO8432666.1"/>
    </source>
</evidence>
<feature type="transmembrane region" description="Helical" evidence="8">
    <location>
        <begin position="6"/>
        <end position="25"/>
    </location>
</feature>
<evidence type="ECO:0000256" key="3">
    <source>
        <dbReference type="ARBA" id="ARBA00022692"/>
    </source>
</evidence>
<evidence type="ECO:0000256" key="1">
    <source>
        <dbReference type="ARBA" id="ARBA00022448"/>
    </source>
</evidence>